<dbReference type="RefSeq" id="WP_013143796.1">
    <property type="nucleotide sequence ID" value="NC_014205.1"/>
</dbReference>
<dbReference type="AlphaFoldDB" id="D7DA02"/>
<evidence type="ECO:0000313" key="2">
    <source>
        <dbReference type="Proteomes" id="UP000002573"/>
    </source>
</evidence>
<dbReference type="Proteomes" id="UP000002573">
    <property type="component" value="Chromosome"/>
</dbReference>
<keyword evidence="2" id="KW-1185">Reference proteome</keyword>
<gene>
    <name evidence="1" type="ordered locus">Shell_1510</name>
</gene>
<protein>
    <recommendedName>
        <fullName evidence="3">Resolvase helix-turn-helix domain protein</fullName>
    </recommendedName>
</protein>
<dbReference type="InterPro" id="IPR009057">
    <property type="entry name" value="Homeodomain-like_sf"/>
</dbReference>
<dbReference type="Pfam" id="PF13384">
    <property type="entry name" value="HTH_23"/>
    <property type="match status" value="1"/>
</dbReference>
<reference evidence="2" key="1">
    <citation type="submission" date="2010-05" db="EMBL/GenBank/DDBJ databases">
        <title>Complete sequence of Staphylothermus hellenicus DSM 12710.</title>
        <authorList>
            <consortium name="US DOE Joint Genome Institute"/>
            <person name="Lucas S."/>
            <person name="Copeland A."/>
            <person name="Lapidus A."/>
            <person name="Cheng J.-F."/>
            <person name="Bruce D."/>
            <person name="Goodwin L."/>
            <person name="Pitluck S."/>
            <person name="Davenport K."/>
            <person name="Detter J.C."/>
            <person name="Han C."/>
            <person name="Tapia R."/>
            <person name="Larimer F."/>
            <person name="Land M."/>
            <person name="Hauser L."/>
            <person name="Kyrpides N."/>
            <person name="Mikhailova N."/>
            <person name="Anderson I.J."/>
            <person name="Woyke T."/>
        </authorList>
    </citation>
    <scope>NUCLEOTIDE SEQUENCE [LARGE SCALE GENOMIC DNA]</scope>
    <source>
        <strain evidence="2">DSM 12710 / JCM 10830 / BK20S6-10-b1 / P8</strain>
    </source>
</reference>
<reference evidence="1 2" key="2">
    <citation type="journal article" date="2011" name="Stand. Genomic Sci.">
        <title>Complete genome sequence of Staphylothermus hellenicus P8.</title>
        <authorList>
            <person name="Anderson I."/>
            <person name="Wirth R."/>
            <person name="Lucas S."/>
            <person name="Copeland A."/>
            <person name="Lapidus A."/>
            <person name="Cheng J.F."/>
            <person name="Goodwin L."/>
            <person name="Pitluck S."/>
            <person name="Davenport K."/>
            <person name="Detter J.C."/>
            <person name="Han C."/>
            <person name="Tapia R."/>
            <person name="Land M."/>
            <person name="Hauser L."/>
            <person name="Pati A."/>
            <person name="Mikhailova N."/>
            <person name="Woyke T."/>
            <person name="Klenk H.P."/>
            <person name="Kyrpides N."/>
            <person name="Ivanova N."/>
        </authorList>
    </citation>
    <scope>NUCLEOTIDE SEQUENCE [LARGE SCALE GENOMIC DNA]</scope>
    <source>
        <strain evidence="2">DSM 12710 / JCM 10830 / BK20S6-10-b1 / P8</strain>
    </source>
</reference>
<evidence type="ECO:0008006" key="3">
    <source>
        <dbReference type="Google" id="ProtNLM"/>
    </source>
</evidence>
<organism evidence="1 2">
    <name type="scientific">Staphylothermus hellenicus (strain DSM 12710 / JCM 10830 / BK20S6-10-b1 / P8)</name>
    <dbReference type="NCBI Taxonomy" id="591019"/>
    <lineage>
        <taxon>Archaea</taxon>
        <taxon>Thermoproteota</taxon>
        <taxon>Thermoprotei</taxon>
        <taxon>Desulfurococcales</taxon>
        <taxon>Desulfurococcaceae</taxon>
        <taxon>Staphylothermus</taxon>
    </lineage>
</organism>
<dbReference type="EMBL" id="CP002051">
    <property type="protein sequence ID" value="ADI32598.1"/>
    <property type="molecule type" value="Genomic_DNA"/>
</dbReference>
<dbReference type="SUPFAM" id="SSF46689">
    <property type="entry name" value="Homeodomain-like"/>
    <property type="match status" value="1"/>
</dbReference>
<dbReference type="Gene3D" id="1.10.10.60">
    <property type="entry name" value="Homeodomain-like"/>
    <property type="match status" value="2"/>
</dbReference>
<sequence>MLTINYLFISMKRNNIFMKTILAGVDALNIEDLSKEKIEEIINDYRKGLPVKEIVKKHKIYLALLYEILRKYNIPLRKTEKQKMPTHKRKKKAIIKKIVKMYRRKMSIYKISKQLGLPTSTVYYILKRQGLKK</sequence>
<dbReference type="KEGG" id="shc:Shell_1510"/>
<dbReference type="eggNOG" id="arCOG03358">
    <property type="taxonomic scope" value="Archaea"/>
</dbReference>
<dbReference type="GeneID" id="9234801"/>
<name>D7DA02_STAHD</name>
<dbReference type="STRING" id="591019.Shell_1510"/>
<evidence type="ECO:0000313" key="1">
    <source>
        <dbReference type="EMBL" id="ADI32598.1"/>
    </source>
</evidence>
<dbReference type="HOGENOM" id="CLU_157018_0_0_2"/>
<proteinExistence type="predicted"/>
<accession>D7DA02</accession>